<protein>
    <submittedName>
        <fullName evidence="1">Uncharacterized protein</fullName>
    </submittedName>
</protein>
<evidence type="ECO:0000313" key="1">
    <source>
        <dbReference type="EMBL" id="KAK3497644.1"/>
    </source>
</evidence>
<dbReference type="GeneID" id="87875721"/>
<evidence type="ECO:0000313" key="2">
    <source>
        <dbReference type="Proteomes" id="UP001285908"/>
    </source>
</evidence>
<dbReference type="RefSeq" id="XP_062695908.1">
    <property type="nucleotide sequence ID" value="XM_062838099.1"/>
</dbReference>
<reference evidence="1 2" key="1">
    <citation type="journal article" date="2023" name="Mol. Phylogenet. Evol.">
        <title>Genome-scale phylogeny and comparative genomics of the fungal order Sordariales.</title>
        <authorList>
            <person name="Hensen N."/>
            <person name="Bonometti L."/>
            <person name="Westerberg I."/>
            <person name="Brannstrom I.O."/>
            <person name="Guillou S."/>
            <person name="Cros-Aarteil S."/>
            <person name="Calhoun S."/>
            <person name="Haridas S."/>
            <person name="Kuo A."/>
            <person name="Mondo S."/>
            <person name="Pangilinan J."/>
            <person name="Riley R."/>
            <person name="LaButti K."/>
            <person name="Andreopoulos B."/>
            <person name="Lipzen A."/>
            <person name="Chen C."/>
            <person name="Yan M."/>
            <person name="Daum C."/>
            <person name="Ng V."/>
            <person name="Clum A."/>
            <person name="Steindorff A."/>
            <person name="Ohm R.A."/>
            <person name="Martin F."/>
            <person name="Silar P."/>
            <person name="Natvig D.O."/>
            <person name="Lalanne C."/>
            <person name="Gautier V."/>
            <person name="Ament-Velasquez S.L."/>
            <person name="Kruys A."/>
            <person name="Hutchinson M.I."/>
            <person name="Powell A.J."/>
            <person name="Barry K."/>
            <person name="Miller A.N."/>
            <person name="Grigoriev I.V."/>
            <person name="Debuchy R."/>
            <person name="Gladieux P."/>
            <person name="Hiltunen Thoren M."/>
            <person name="Johannesson H."/>
        </authorList>
    </citation>
    <scope>NUCLEOTIDE SEQUENCE [LARGE SCALE GENOMIC DNA]</scope>
    <source>
        <strain evidence="1 2">FGSC 10403</strain>
    </source>
</reference>
<dbReference type="Proteomes" id="UP001285908">
    <property type="component" value="Unassembled WGS sequence"/>
</dbReference>
<proteinExistence type="predicted"/>
<sequence>MYSTKNGPRLHHTCGIDYVGDGVAHNLTNTKTTPLDECIKEYSAINGCIGGLHKSHPAEMAYSLAIMIEQRNGLYGMSPRSEDMDTKRSETLSPHANCILAGMEAPAALNQSGCFIRNSQLRRNLEEELMKDHWVLIVV</sequence>
<dbReference type="AlphaFoldDB" id="A0AAJ0IDB3"/>
<accession>A0AAJ0IDB3</accession>
<dbReference type="EMBL" id="JAULSX010000002">
    <property type="protein sequence ID" value="KAK3497644.1"/>
    <property type="molecule type" value="Genomic_DNA"/>
</dbReference>
<keyword evidence="2" id="KW-1185">Reference proteome</keyword>
<name>A0AAJ0IDB3_9PEZI</name>
<comment type="caution">
    <text evidence="1">The sequence shown here is derived from an EMBL/GenBank/DDBJ whole genome shotgun (WGS) entry which is preliminary data.</text>
</comment>
<gene>
    <name evidence="1" type="ORF">B0T23DRAFT_393873</name>
</gene>
<organism evidence="1 2">
    <name type="scientific">Neurospora hispaniola</name>
    <dbReference type="NCBI Taxonomy" id="588809"/>
    <lineage>
        <taxon>Eukaryota</taxon>
        <taxon>Fungi</taxon>
        <taxon>Dikarya</taxon>
        <taxon>Ascomycota</taxon>
        <taxon>Pezizomycotina</taxon>
        <taxon>Sordariomycetes</taxon>
        <taxon>Sordariomycetidae</taxon>
        <taxon>Sordariales</taxon>
        <taxon>Sordariaceae</taxon>
        <taxon>Neurospora</taxon>
    </lineage>
</organism>